<dbReference type="OrthoDB" id="3176171at2759"/>
<evidence type="ECO:0000259" key="2">
    <source>
        <dbReference type="Pfam" id="PF16183"/>
    </source>
</evidence>
<organism evidence="3 4">
    <name type="scientific">Dibothriocephalus latus</name>
    <name type="common">Fish tapeworm</name>
    <name type="synonym">Diphyllobothrium latum</name>
    <dbReference type="NCBI Taxonomy" id="60516"/>
    <lineage>
        <taxon>Eukaryota</taxon>
        <taxon>Metazoa</taxon>
        <taxon>Spiralia</taxon>
        <taxon>Lophotrochozoa</taxon>
        <taxon>Platyhelminthes</taxon>
        <taxon>Cestoda</taxon>
        <taxon>Eucestoda</taxon>
        <taxon>Diphyllobothriidea</taxon>
        <taxon>Diphyllobothriidae</taxon>
        <taxon>Dibothriocephalus</taxon>
    </lineage>
</organism>
<feature type="domain" description="Kinesin-associated" evidence="2">
    <location>
        <begin position="17"/>
        <end position="52"/>
    </location>
</feature>
<dbReference type="EMBL" id="UYRU01060747">
    <property type="protein sequence ID" value="VDN14908.1"/>
    <property type="molecule type" value="Genomic_DNA"/>
</dbReference>
<keyword evidence="1" id="KW-0175">Coiled coil</keyword>
<protein>
    <recommendedName>
        <fullName evidence="2">Kinesin-associated domain-containing protein</fullName>
    </recommendedName>
</protein>
<proteinExistence type="predicted"/>
<feature type="coiled-coil region" evidence="1">
    <location>
        <begin position="14"/>
        <end position="44"/>
    </location>
</feature>
<name>A0A3P7LXV6_DIBLA</name>
<reference evidence="3 4" key="1">
    <citation type="submission" date="2018-11" db="EMBL/GenBank/DDBJ databases">
        <authorList>
            <consortium name="Pathogen Informatics"/>
        </authorList>
    </citation>
    <scope>NUCLEOTIDE SEQUENCE [LARGE SCALE GENOMIC DNA]</scope>
</reference>
<dbReference type="AlphaFoldDB" id="A0A3P7LXV6"/>
<keyword evidence="4" id="KW-1185">Reference proteome</keyword>
<dbReference type="Pfam" id="PF16183">
    <property type="entry name" value="Kinesin_assoc"/>
    <property type="match status" value="1"/>
</dbReference>
<dbReference type="Proteomes" id="UP000281553">
    <property type="component" value="Unassembled WGS sequence"/>
</dbReference>
<gene>
    <name evidence="3" type="ORF">DILT_LOCUS10739</name>
</gene>
<evidence type="ECO:0000313" key="4">
    <source>
        <dbReference type="Proteomes" id="UP000281553"/>
    </source>
</evidence>
<dbReference type="Gene3D" id="6.10.250.2520">
    <property type="match status" value="1"/>
</dbReference>
<dbReference type="InterPro" id="IPR032405">
    <property type="entry name" value="Kinesin_assoc"/>
</dbReference>
<evidence type="ECO:0000313" key="3">
    <source>
        <dbReference type="EMBL" id="VDN14908.1"/>
    </source>
</evidence>
<sequence length="52" mass="6203">MIQAPIDMKTSTELREYETKIEELRTSEKLLAELNESLETKLKRTESLRLHR</sequence>
<evidence type="ECO:0000256" key="1">
    <source>
        <dbReference type="SAM" id="Coils"/>
    </source>
</evidence>
<accession>A0A3P7LXV6</accession>